<reference evidence="4" key="1">
    <citation type="submission" date="2025-08" db="UniProtKB">
        <authorList>
            <consortium name="RefSeq"/>
        </authorList>
    </citation>
    <scope>IDENTIFICATION</scope>
    <source>
        <strain evidence="4">Aabys</strain>
        <tissue evidence="4">Whole body</tissue>
    </source>
</reference>
<organism evidence="3 4">
    <name type="scientific">Musca domestica</name>
    <name type="common">House fly</name>
    <dbReference type="NCBI Taxonomy" id="7370"/>
    <lineage>
        <taxon>Eukaryota</taxon>
        <taxon>Metazoa</taxon>
        <taxon>Ecdysozoa</taxon>
        <taxon>Arthropoda</taxon>
        <taxon>Hexapoda</taxon>
        <taxon>Insecta</taxon>
        <taxon>Pterygota</taxon>
        <taxon>Neoptera</taxon>
        <taxon>Endopterygota</taxon>
        <taxon>Diptera</taxon>
        <taxon>Brachycera</taxon>
        <taxon>Muscomorpha</taxon>
        <taxon>Muscoidea</taxon>
        <taxon>Muscidae</taxon>
        <taxon>Musca</taxon>
    </lineage>
</organism>
<keyword evidence="1" id="KW-0175">Coiled coil</keyword>
<keyword evidence="3" id="KW-1185">Reference proteome</keyword>
<dbReference type="SUPFAM" id="SSF56219">
    <property type="entry name" value="DNase I-like"/>
    <property type="match status" value="1"/>
</dbReference>
<proteinExistence type="predicted"/>
<dbReference type="RefSeq" id="XP_058983909.1">
    <property type="nucleotide sequence ID" value="XM_059127926.1"/>
</dbReference>
<evidence type="ECO:0000313" key="4">
    <source>
        <dbReference type="RefSeq" id="XP_058983909.1"/>
    </source>
</evidence>
<sequence length="549" mass="63085">MSQTPISSKQTLAFQSAKRTLTETSPDEMPGSSKKLVGNIQVSDLMNMMQKSMEGIMDEKLKNLATKSDFEDIKTNVAEIDKKCEDLKNENEILRSEINKLKAERERDNENLRRLVDQSKRKNVIFKGIKKQGSPKNSVENVCINVLKLNDLKIKMARTLYTNNGKIGVVAEMQTEEMIEIEEDQKSTFYAGLEERKSKDVEINTRGKNFIDFCYDHGLLITNGMTKGDECGEFTFVSTVGASVNDICAVSHNLLSNVDEFRIENKTWSDHMPIILSLNIKLQNEKETLNTLLPKLKWNANKASDYQNKVLELIEISGNQGTFTFSDVTNLIKDASKIFFKKTPNFAKNEKWFNTRCYNARKTSMKKLNRFRKDSTIENKRKYLESNRIYKDACRLAKLQYFSSLERKLDNVKDSKDWWKIAKEIRNDTNNQRGIFVEPNDFKRHFEKLLNPPQTSPDIQYAPNFFIDDDLDKPISMTELKNVLRKCKVNKAPGEDRIPYEFYKNAPEQLLQEILWHVSSKDDDDGDYNADDDDDAAAAQAVGILVGGI</sequence>
<protein>
    <submittedName>
        <fullName evidence="4">Uncharacterized protein LOC131804762</fullName>
    </submittedName>
</protein>
<dbReference type="GeneID" id="131804762"/>
<feature type="compositionally biased region" description="Polar residues" evidence="2">
    <location>
        <begin position="1"/>
        <end position="24"/>
    </location>
</feature>
<feature type="region of interest" description="Disordered" evidence="2">
    <location>
        <begin position="1"/>
        <end position="35"/>
    </location>
</feature>
<name>A0ABM3VDP1_MUSDO</name>
<evidence type="ECO:0000256" key="1">
    <source>
        <dbReference type="SAM" id="Coils"/>
    </source>
</evidence>
<feature type="coiled-coil region" evidence="1">
    <location>
        <begin position="70"/>
        <end position="122"/>
    </location>
</feature>
<accession>A0ABM3VDP1</accession>
<dbReference type="Gene3D" id="3.60.10.10">
    <property type="entry name" value="Endonuclease/exonuclease/phosphatase"/>
    <property type="match status" value="1"/>
</dbReference>
<evidence type="ECO:0000256" key="2">
    <source>
        <dbReference type="SAM" id="MobiDB-lite"/>
    </source>
</evidence>
<dbReference type="InterPro" id="IPR036691">
    <property type="entry name" value="Endo/exonu/phosph_ase_sf"/>
</dbReference>
<evidence type="ECO:0000313" key="3">
    <source>
        <dbReference type="Proteomes" id="UP001652621"/>
    </source>
</evidence>
<dbReference type="Proteomes" id="UP001652621">
    <property type="component" value="Unplaced"/>
</dbReference>
<gene>
    <name evidence="4" type="primary">LOC131804762</name>
</gene>